<dbReference type="GO" id="GO:0006885">
    <property type="term" value="P:regulation of pH"/>
    <property type="evidence" value="ECO:0007669"/>
    <property type="project" value="TreeGrafter"/>
</dbReference>
<evidence type="ECO:0000256" key="7">
    <source>
        <dbReference type="ARBA" id="ARBA00023065"/>
    </source>
</evidence>
<dbReference type="GO" id="GO:0016020">
    <property type="term" value="C:membrane"/>
    <property type="evidence" value="ECO:0007669"/>
    <property type="project" value="UniProtKB-SubCell"/>
</dbReference>
<dbReference type="InterPro" id="IPR057290">
    <property type="entry name" value="CHX17_C"/>
</dbReference>
<evidence type="ECO:0008006" key="15">
    <source>
        <dbReference type="Google" id="ProtNLM"/>
    </source>
</evidence>
<evidence type="ECO:0000256" key="5">
    <source>
        <dbReference type="ARBA" id="ARBA00022958"/>
    </source>
</evidence>
<dbReference type="PANTHER" id="PTHR32468">
    <property type="entry name" value="CATION/H + ANTIPORTER"/>
    <property type="match status" value="1"/>
</dbReference>
<dbReference type="EMBL" id="JADFTS010000007">
    <property type="protein sequence ID" value="KAF9599267.1"/>
    <property type="molecule type" value="Genomic_DNA"/>
</dbReference>
<name>A0A835HJ44_9MAGN</name>
<sequence length="370" mass="40832">MVLMVLFSALLGQITGLHYILGPMILGLAVPPGPPLGSFIEDKLDSFVTSVLMPTYYVATVGRAGFSYITLMEFSVLEPIILLSFLGKVLGTVLPALFCEIPLEDAVVLGLVMSTQGIVDLQHYRRALYLNGITRGVYSIMVFSSIGIAGITSPLVKYIYQPSRRYMYGLLEITNPIRNVNGNVLKLAPCSIGILVDRGTTSASSYLFGSRPSYHVGIIFIGGLDDREAIVYGMRMGAHLNITLTLIRFCIGNDMTNTRNDKNLDADLINEFRLKFMGNERVTYREEVVRDGLAIINVIMSLKEKYDLIMVGRQHGVDSPFVKGLTEWNDFPELGFLGDMLATSNSHTGVSILVLHQQFSNSESDRILVV</sequence>
<proteinExistence type="inferred from homology"/>
<feature type="transmembrane region" description="Helical" evidence="10">
    <location>
        <begin position="80"/>
        <end position="99"/>
    </location>
</feature>
<evidence type="ECO:0000256" key="10">
    <source>
        <dbReference type="SAM" id="Phobius"/>
    </source>
</evidence>
<evidence type="ECO:0000256" key="6">
    <source>
        <dbReference type="ARBA" id="ARBA00022989"/>
    </source>
</evidence>
<evidence type="ECO:0000259" key="11">
    <source>
        <dbReference type="Pfam" id="PF00999"/>
    </source>
</evidence>
<evidence type="ECO:0000313" key="14">
    <source>
        <dbReference type="Proteomes" id="UP000631114"/>
    </source>
</evidence>
<keyword evidence="5" id="KW-0630">Potassium</keyword>
<feature type="domain" description="Cation/H+ exchanger transmembrane" evidence="11">
    <location>
        <begin position="2"/>
        <end position="147"/>
    </location>
</feature>
<dbReference type="Proteomes" id="UP000631114">
    <property type="component" value="Unassembled WGS sequence"/>
</dbReference>
<keyword evidence="8 10" id="KW-0472">Membrane</keyword>
<evidence type="ECO:0000256" key="8">
    <source>
        <dbReference type="ARBA" id="ARBA00023136"/>
    </source>
</evidence>
<dbReference type="AlphaFoldDB" id="A0A835HJ44"/>
<dbReference type="GO" id="GO:0012505">
    <property type="term" value="C:endomembrane system"/>
    <property type="evidence" value="ECO:0007669"/>
    <property type="project" value="TreeGrafter"/>
</dbReference>
<evidence type="ECO:0000259" key="12">
    <source>
        <dbReference type="Pfam" id="PF23259"/>
    </source>
</evidence>
<comment type="caution">
    <text evidence="13">The sequence shown here is derived from an EMBL/GenBank/DDBJ whole genome shotgun (WGS) entry which is preliminary data.</text>
</comment>
<keyword evidence="6 10" id="KW-1133">Transmembrane helix</keyword>
<reference evidence="13 14" key="1">
    <citation type="submission" date="2020-10" db="EMBL/GenBank/DDBJ databases">
        <title>The Coptis chinensis genome and diversification of protoberbering-type alkaloids.</title>
        <authorList>
            <person name="Wang B."/>
            <person name="Shu S."/>
            <person name="Song C."/>
            <person name="Liu Y."/>
        </authorList>
    </citation>
    <scope>NUCLEOTIDE SEQUENCE [LARGE SCALE GENOMIC DNA]</scope>
    <source>
        <strain evidence="13">HL-2020</strain>
        <tissue evidence="13">Leaf</tissue>
    </source>
</reference>
<keyword evidence="14" id="KW-1185">Reference proteome</keyword>
<gene>
    <name evidence="13" type="ORF">IFM89_036565</name>
</gene>
<dbReference type="InterPro" id="IPR038770">
    <property type="entry name" value="Na+/solute_symporter_sf"/>
</dbReference>
<dbReference type="Pfam" id="PF23259">
    <property type="entry name" value="CHX17_C"/>
    <property type="match status" value="1"/>
</dbReference>
<keyword evidence="4 10" id="KW-0812">Transmembrane</keyword>
<dbReference type="InterPro" id="IPR050794">
    <property type="entry name" value="CPA2_transporter"/>
</dbReference>
<keyword evidence="3" id="KW-0633">Potassium transport</keyword>
<dbReference type="GO" id="GO:0015297">
    <property type="term" value="F:antiporter activity"/>
    <property type="evidence" value="ECO:0007669"/>
    <property type="project" value="InterPro"/>
</dbReference>
<evidence type="ECO:0000313" key="13">
    <source>
        <dbReference type="EMBL" id="KAF9599267.1"/>
    </source>
</evidence>
<dbReference type="GO" id="GO:1902600">
    <property type="term" value="P:proton transmembrane transport"/>
    <property type="evidence" value="ECO:0007669"/>
    <property type="project" value="InterPro"/>
</dbReference>
<dbReference type="InterPro" id="IPR006153">
    <property type="entry name" value="Cation/H_exchanger_TM"/>
</dbReference>
<evidence type="ECO:0000256" key="2">
    <source>
        <dbReference type="ARBA" id="ARBA00022448"/>
    </source>
</evidence>
<accession>A0A835HJ44</accession>
<dbReference type="Gene3D" id="1.20.1530.20">
    <property type="match status" value="1"/>
</dbReference>
<dbReference type="PANTHER" id="PTHR32468:SF66">
    <property type="entry name" value="CATION_H+ EXCHANGER DOMAIN-CONTAINING PROTEIN"/>
    <property type="match status" value="1"/>
</dbReference>
<comment type="subcellular location">
    <subcellularLocation>
        <location evidence="1">Membrane</location>
        <topology evidence="1">Multi-pass membrane protein</topology>
    </subcellularLocation>
</comment>
<evidence type="ECO:0000256" key="4">
    <source>
        <dbReference type="ARBA" id="ARBA00022692"/>
    </source>
</evidence>
<organism evidence="13 14">
    <name type="scientific">Coptis chinensis</name>
    <dbReference type="NCBI Taxonomy" id="261450"/>
    <lineage>
        <taxon>Eukaryota</taxon>
        <taxon>Viridiplantae</taxon>
        <taxon>Streptophyta</taxon>
        <taxon>Embryophyta</taxon>
        <taxon>Tracheophyta</taxon>
        <taxon>Spermatophyta</taxon>
        <taxon>Magnoliopsida</taxon>
        <taxon>Ranunculales</taxon>
        <taxon>Ranunculaceae</taxon>
        <taxon>Coptidoideae</taxon>
        <taxon>Coptis</taxon>
    </lineage>
</organism>
<comment type="similarity">
    <text evidence="9">Belongs to the monovalent cation:proton antiporter 2 (CPA2) transporter (TC 2.A.37) family. CHX (TC 2.A.37.4) subfamily.</text>
</comment>
<dbReference type="OrthoDB" id="1938353at2759"/>
<dbReference type="Pfam" id="PF00999">
    <property type="entry name" value="Na_H_Exchanger"/>
    <property type="match status" value="1"/>
</dbReference>
<feature type="transmembrane region" description="Helical" evidence="10">
    <location>
        <begin position="136"/>
        <end position="160"/>
    </location>
</feature>
<evidence type="ECO:0000256" key="9">
    <source>
        <dbReference type="ARBA" id="ARBA00038341"/>
    </source>
</evidence>
<feature type="domain" description="Cation/H(+) antiporter C-terminal" evidence="12">
    <location>
        <begin position="214"/>
        <end position="358"/>
    </location>
</feature>
<evidence type="ECO:0000256" key="3">
    <source>
        <dbReference type="ARBA" id="ARBA00022538"/>
    </source>
</evidence>
<evidence type="ECO:0000256" key="1">
    <source>
        <dbReference type="ARBA" id="ARBA00004141"/>
    </source>
</evidence>
<protein>
    <recommendedName>
        <fullName evidence="15">Cation/H+ exchanger domain-containing protein</fullName>
    </recommendedName>
</protein>
<keyword evidence="2" id="KW-0813">Transport</keyword>
<keyword evidence="7" id="KW-0406">Ion transport</keyword>
<dbReference type="GO" id="GO:0006813">
    <property type="term" value="P:potassium ion transport"/>
    <property type="evidence" value="ECO:0007669"/>
    <property type="project" value="UniProtKB-KW"/>
</dbReference>